<feature type="active site" evidence="12 13">
    <location>
        <position position="180"/>
    </location>
</feature>
<name>A0A953HW42_9BACT</name>
<comment type="pathway">
    <text evidence="2 12">Amino-acid biosynthesis; L-histidine biosynthesis; L-histidine from 5-phospho-alpha-D-ribose 1-diphosphate: step 5/9.</text>
</comment>
<evidence type="ECO:0000256" key="5">
    <source>
        <dbReference type="ARBA" id="ARBA00022605"/>
    </source>
</evidence>
<dbReference type="Pfam" id="PF00117">
    <property type="entry name" value="GATase"/>
    <property type="match status" value="1"/>
</dbReference>
<dbReference type="PROSITE" id="PS51273">
    <property type="entry name" value="GATASE_TYPE_1"/>
    <property type="match status" value="1"/>
</dbReference>
<evidence type="ECO:0000256" key="12">
    <source>
        <dbReference type="HAMAP-Rule" id="MF_00278"/>
    </source>
</evidence>
<dbReference type="NCBIfam" id="TIGR01855">
    <property type="entry name" value="IMP_synth_hisH"/>
    <property type="match status" value="1"/>
</dbReference>
<evidence type="ECO:0000313" key="16">
    <source>
        <dbReference type="Proteomes" id="UP000753961"/>
    </source>
</evidence>
<comment type="catalytic activity">
    <reaction evidence="10 12">
        <text>5-[(5-phospho-1-deoxy-D-ribulos-1-ylimino)methylamino]-1-(5-phospho-beta-D-ribosyl)imidazole-4-carboxamide + L-glutamine = D-erythro-1-(imidazol-4-yl)glycerol 3-phosphate + 5-amino-1-(5-phospho-beta-D-ribosyl)imidazole-4-carboxamide + L-glutamate + H(+)</text>
        <dbReference type="Rhea" id="RHEA:24793"/>
        <dbReference type="ChEBI" id="CHEBI:15378"/>
        <dbReference type="ChEBI" id="CHEBI:29985"/>
        <dbReference type="ChEBI" id="CHEBI:58278"/>
        <dbReference type="ChEBI" id="CHEBI:58359"/>
        <dbReference type="ChEBI" id="CHEBI:58475"/>
        <dbReference type="ChEBI" id="CHEBI:58525"/>
        <dbReference type="EC" id="4.3.2.10"/>
    </reaction>
</comment>
<comment type="caution">
    <text evidence="15">The sequence shown here is derived from an EMBL/GenBank/DDBJ whole genome shotgun (WGS) entry which is preliminary data.</text>
</comment>
<dbReference type="FunFam" id="3.40.50.880:FF:000009">
    <property type="entry name" value="Imidazole glycerol phosphate synthase subunit HisH"/>
    <property type="match status" value="1"/>
</dbReference>
<dbReference type="GO" id="GO:0000105">
    <property type="term" value="P:L-histidine biosynthetic process"/>
    <property type="evidence" value="ECO:0007669"/>
    <property type="project" value="UniProtKB-UniRule"/>
</dbReference>
<feature type="domain" description="Glutamine amidotransferase" evidence="14">
    <location>
        <begin position="6"/>
        <end position="193"/>
    </location>
</feature>
<dbReference type="GO" id="GO:0016829">
    <property type="term" value="F:lyase activity"/>
    <property type="evidence" value="ECO:0007669"/>
    <property type="project" value="UniProtKB-KW"/>
</dbReference>
<evidence type="ECO:0000259" key="14">
    <source>
        <dbReference type="Pfam" id="PF00117"/>
    </source>
</evidence>
<evidence type="ECO:0000256" key="2">
    <source>
        <dbReference type="ARBA" id="ARBA00005091"/>
    </source>
</evidence>
<evidence type="ECO:0000256" key="7">
    <source>
        <dbReference type="ARBA" id="ARBA00022962"/>
    </source>
</evidence>
<evidence type="ECO:0000256" key="1">
    <source>
        <dbReference type="ARBA" id="ARBA00004496"/>
    </source>
</evidence>
<dbReference type="PANTHER" id="PTHR42701">
    <property type="entry name" value="IMIDAZOLE GLYCEROL PHOSPHATE SYNTHASE SUBUNIT HISH"/>
    <property type="match status" value="1"/>
</dbReference>
<keyword evidence="4 12" id="KW-0963">Cytoplasm</keyword>
<keyword evidence="7 12" id="KW-0315">Glutamine amidotransferase</keyword>
<dbReference type="SUPFAM" id="SSF52317">
    <property type="entry name" value="Class I glutamine amidotransferase-like"/>
    <property type="match status" value="1"/>
</dbReference>
<dbReference type="PIRSF" id="PIRSF000495">
    <property type="entry name" value="Amidotransf_hisH"/>
    <property type="match status" value="1"/>
</dbReference>
<dbReference type="Proteomes" id="UP000753961">
    <property type="component" value="Unassembled WGS sequence"/>
</dbReference>
<keyword evidence="16" id="KW-1185">Reference proteome</keyword>
<sequence length="196" mass="22018">MKEIAVIDYNAGNIQSVLFALDRIGVKPLLSNDPDRLYHAEKIIFPGVGEASTTMAHLKKHQLDTLIQSYNKPFLGICLGLQLMCRHSEEGDVDCLNVFDLPVRRFPEKAGLKVPHMGWNTVSFNDHPLFKDIAQDSYFYFVHSFYAAQSESTIGQTTYGLSFASSIARDNYMATQFHPEKSGVVGQLLLNNFINL</sequence>
<gene>
    <name evidence="12 15" type="primary">hisH</name>
    <name evidence="15" type="ORF">KUV50_12145</name>
</gene>
<dbReference type="Gene3D" id="3.40.50.880">
    <property type="match status" value="1"/>
</dbReference>
<dbReference type="InterPro" id="IPR017926">
    <property type="entry name" value="GATASE"/>
</dbReference>
<comment type="catalytic activity">
    <reaction evidence="11 12">
        <text>L-glutamine + H2O = L-glutamate + NH4(+)</text>
        <dbReference type="Rhea" id="RHEA:15889"/>
        <dbReference type="ChEBI" id="CHEBI:15377"/>
        <dbReference type="ChEBI" id="CHEBI:28938"/>
        <dbReference type="ChEBI" id="CHEBI:29985"/>
        <dbReference type="ChEBI" id="CHEBI:58359"/>
        <dbReference type="EC" id="3.5.1.2"/>
    </reaction>
</comment>
<comment type="function">
    <text evidence="12">IGPS catalyzes the conversion of PRFAR and glutamine to IGP, AICAR and glutamate. The HisH subunit catalyzes the hydrolysis of glutamine to glutamate and ammonia as part of the synthesis of IGP and AICAR. The resulting ammonia molecule is channeled to the active site of HisF.</text>
</comment>
<feature type="active site" evidence="12 13">
    <location>
        <position position="178"/>
    </location>
</feature>
<dbReference type="EMBL" id="JAHVHU010000010">
    <property type="protein sequence ID" value="MBY5958893.1"/>
    <property type="molecule type" value="Genomic_DNA"/>
</dbReference>
<evidence type="ECO:0000313" key="15">
    <source>
        <dbReference type="EMBL" id="MBY5958893.1"/>
    </source>
</evidence>
<dbReference type="AlphaFoldDB" id="A0A953HW42"/>
<evidence type="ECO:0000256" key="6">
    <source>
        <dbReference type="ARBA" id="ARBA00022801"/>
    </source>
</evidence>
<evidence type="ECO:0000256" key="13">
    <source>
        <dbReference type="PIRSR" id="PIRSR000495-1"/>
    </source>
</evidence>
<comment type="subunit">
    <text evidence="3 12">Heterodimer of HisH and HisF.</text>
</comment>
<evidence type="ECO:0000256" key="10">
    <source>
        <dbReference type="ARBA" id="ARBA00047838"/>
    </source>
</evidence>
<keyword evidence="5 12" id="KW-0028">Amino-acid biosynthesis</keyword>
<reference evidence="15" key="1">
    <citation type="submission" date="2021-06" db="EMBL/GenBank/DDBJ databases">
        <title>44 bacteria genomes isolated from Dapeng, Shenzhen.</title>
        <authorList>
            <person name="Zheng W."/>
            <person name="Yu S."/>
            <person name="Huang Y."/>
        </authorList>
    </citation>
    <scope>NUCLEOTIDE SEQUENCE</scope>
    <source>
        <strain evidence="15">DP5N28-2</strain>
    </source>
</reference>
<dbReference type="InterPro" id="IPR029062">
    <property type="entry name" value="Class_I_gatase-like"/>
</dbReference>
<dbReference type="HAMAP" id="MF_00278">
    <property type="entry name" value="HisH"/>
    <property type="match status" value="1"/>
</dbReference>
<dbReference type="GO" id="GO:0000107">
    <property type="term" value="F:imidazoleglycerol-phosphate synthase activity"/>
    <property type="evidence" value="ECO:0007669"/>
    <property type="project" value="UniProtKB-UniRule"/>
</dbReference>
<comment type="subcellular location">
    <subcellularLocation>
        <location evidence="1 12">Cytoplasm</location>
    </subcellularLocation>
</comment>
<proteinExistence type="inferred from homology"/>
<evidence type="ECO:0000256" key="3">
    <source>
        <dbReference type="ARBA" id="ARBA00011152"/>
    </source>
</evidence>
<dbReference type="EC" id="3.5.1.2" evidence="12"/>
<organism evidence="15 16">
    <name type="scientific">Membranihabitans marinus</name>
    <dbReference type="NCBI Taxonomy" id="1227546"/>
    <lineage>
        <taxon>Bacteria</taxon>
        <taxon>Pseudomonadati</taxon>
        <taxon>Bacteroidota</taxon>
        <taxon>Saprospiria</taxon>
        <taxon>Saprospirales</taxon>
        <taxon>Saprospiraceae</taxon>
        <taxon>Membranihabitans</taxon>
    </lineage>
</organism>
<keyword evidence="8 12" id="KW-0368">Histidine biosynthesis</keyword>
<dbReference type="CDD" id="cd01748">
    <property type="entry name" value="GATase1_IGP_Synthase"/>
    <property type="match status" value="1"/>
</dbReference>
<dbReference type="GO" id="GO:0004359">
    <property type="term" value="F:glutaminase activity"/>
    <property type="evidence" value="ECO:0007669"/>
    <property type="project" value="UniProtKB-EC"/>
</dbReference>
<evidence type="ECO:0000256" key="9">
    <source>
        <dbReference type="ARBA" id="ARBA00023239"/>
    </source>
</evidence>
<feature type="active site" description="Nucleophile" evidence="12 13">
    <location>
        <position position="78"/>
    </location>
</feature>
<evidence type="ECO:0000256" key="8">
    <source>
        <dbReference type="ARBA" id="ARBA00023102"/>
    </source>
</evidence>
<dbReference type="GO" id="GO:0005737">
    <property type="term" value="C:cytoplasm"/>
    <property type="evidence" value="ECO:0007669"/>
    <property type="project" value="UniProtKB-SubCell"/>
</dbReference>
<evidence type="ECO:0000256" key="11">
    <source>
        <dbReference type="ARBA" id="ARBA00049534"/>
    </source>
</evidence>
<protein>
    <recommendedName>
        <fullName evidence="12">Imidazole glycerol phosphate synthase subunit HisH</fullName>
        <ecNumber evidence="12">4.3.2.10</ecNumber>
    </recommendedName>
    <alternativeName>
        <fullName evidence="12">IGP synthase glutaminase subunit</fullName>
        <ecNumber evidence="12">3.5.1.2</ecNumber>
    </alternativeName>
    <alternativeName>
        <fullName evidence="12">IGP synthase subunit HisH</fullName>
    </alternativeName>
    <alternativeName>
        <fullName evidence="12">ImGP synthase subunit HisH</fullName>
        <shortName evidence="12">IGPS subunit HisH</shortName>
    </alternativeName>
</protein>
<dbReference type="RefSeq" id="WP_222580428.1">
    <property type="nucleotide sequence ID" value="NZ_JAHVHU010000010.1"/>
</dbReference>
<keyword evidence="6 12" id="KW-0378">Hydrolase</keyword>
<dbReference type="InterPro" id="IPR010139">
    <property type="entry name" value="Imidazole-glycPsynth_HisH"/>
</dbReference>
<accession>A0A953HW42</accession>
<keyword evidence="9 12" id="KW-0456">Lyase</keyword>
<evidence type="ECO:0000256" key="4">
    <source>
        <dbReference type="ARBA" id="ARBA00022490"/>
    </source>
</evidence>
<dbReference type="PANTHER" id="PTHR42701:SF1">
    <property type="entry name" value="IMIDAZOLE GLYCEROL PHOSPHATE SYNTHASE SUBUNIT HISH"/>
    <property type="match status" value="1"/>
</dbReference>
<dbReference type="EC" id="4.3.2.10" evidence="12"/>